<dbReference type="AlphaFoldDB" id="A0AA89BJ55"/>
<dbReference type="Gene3D" id="1.10.472.10">
    <property type="entry name" value="Cyclin-like"/>
    <property type="match status" value="1"/>
</dbReference>
<dbReference type="CDD" id="cd20557">
    <property type="entry name" value="CYCLIN_ScPCL1-like"/>
    <property type="match status" value="1"/>
</dbReference>
<evidence type="ECO:0000313" key="5">
    <source>
        <dbReference type="Proteomes" id="UP001186944"/>
    </source>
</evidence>
<keyword evidence="5" id="KW-1185">Reference proteome</keyword>
<protein>
    <recommendedName>
        <fullName evidence="2">Protein CNPPD1</fullName>
    </recommendedName>
</protein>
<dbReference type="GO" id="GO:0016538">
    <property type="term" value="F:cyclin-dependent protein serine/threonine kinase regulator activity"/>
    <property type="evidence" value="ECO:0007669"/>
    <property type="project" value="TreeGrafter"/>
</dbReference>
<name>A0AA89BJ55_PINIB</name>
<feature type="transmembrane region" description="Helical" evidence="3">
    <location>
        <begin position="288"/>
        <end position="317"/>
    </location>
</feature>
<organism evidence="4 5">
    <name type="scientific">Pinctada imbricata</name>
    <name type="common">Atlantic pearl-oyster</name>
    <name type="synonym">Pinctada martensii</name>
    <dbReference type="NCBI Taxonomy" id="66713"/>
    <lineage>
        <taxon>Eukaryota</taxon>
        <taxon>Metazoa</taxon>
        <taxon>Spiralia</taxon>
        <taxon>Lophotrochozoa</taxon>
        <taxon>Mollusca</taxon>
        <taxon>Bivalvia</taxon>
        <taxon>Autobranchia</taxon>
        <taxon>Pteriomorphia</taxon>
        <taxon>Pterioida</taxon>
        <taxon>Pterioidea</taxon>
        <taxon>Pteriidae</taxon>
        <taxon>Pinctada</taxon>
    </lineage>
</organism>
<keyword evidence="3" id="KW-0812">Transmembrane</keyword>
<dbReference type="GO" id="GO:0000307">
    <property type="term" value="C:cyclin-dependent protein kinase holoenzyme complex"/>
    <property type="evidence" value="ECO:0007669"/>
    <property type="project" value="TreeGrafter"/>
</dbReference>
<dbReference type="InterPro" id="IPR013922">
    <property type="entry name" value="Cyclin_PHO80-like"/>
</dbReference>
<evidence type="ECO:0000313" key="4">
    <source>
        <dbReference type="EMBL" id="KAK3082802.1"/>
    </source>
</evidence>
<dbReference type="GO" id="GO:0005634">
    <property type="term" value="C:nucleus"/>
    <property type="evidence" value="ECO:0007669"/>
    <property type="project" value="TreeGrafter"/>
</dbReference>
<evidence type="ECO:0000256" key="1">
    <source>
        <dbReference type="ARBA" id="ARBA00038508"/>
    </source>
</evidence>
<proteinExistence type="inferred from homology"/>
<reference evidence="4" key="1">
    <citation type="submission" date="2019-08" db="EMBL/GenBank/DDBJ databases">
        <title>The improved chromosome-level genome for the pearl oyster Pinctada fucata martensii using PacBio sequencing and Hi-C.</title>
        <authorList>
            <person name="Zheng Z."/>
        </authorList>
    </citation>
    <scope>NUCLEOTIDE SEQUENCE</scope>
    <source>
        <strain evidence="4">ZZ-2019</strain>
        <tissue evidence="4">Adductor muscle</tissue>
    </source>
</reference>
<evidence type="ECO:0000256" key="2">
    <source>
        <dbReference type="ARBA" id="ARBA00040808"/>
    </source>
</evidence>
<keyword evidence="3" id="KW-0472">Membrane</keyword>
<accession>A0AA89BJ55</accession>
<comment type="similarity">
    <text evidence="1">Belongs to the CNPPD1 family.</text>
</comment>
<evidence type="ECO:0000256" key="3">
    <source>
        <dbReference type="SAM" id="Phobius"/>
    </source>
</evidence>
<sequence>MPKYPEVRTKSSETRSTYKGVRNQEYVQSRTYKGVLNKEYVQRGPKVCIIAVFIVSDDQRITEYLFSDIVSKMFTFYHIQSSAHRGEDHEELAERLRKTLYYGQHPKSDRPSLPLTEAAIEFFQEAAPRKLGRIDPDFAAATVRQACVSPSSVMMGMMYTKSLRHRNPEYLQQITSSDLFLISMMMASKYLYDEGTDDEIFNDEWAASADMETEEINEMERNFLSAIDWNLFIHRREFENVLHDIEKRIALQQGKKRGDFTYTDIWVLLHDPHLILISRQVAGEITKVFLVTSLAYIAGILTMVGSTLLVTGAATALSPLMLTASSVVQPLPEVPKAVLPGQILQDSLSSKRSWSVSAVISQLLTLVSIPSLFTVSRSPGQPKIDEVRRQNRSCSPNERDTNLECIAYDHNQATTKSEQLQPHCQLMGNAQTSESTATVNESPTSDTNLKQHSGLGLAYTVLLTIQDMLAHYAKRFGEGKESESGTNRHSERVCAEGPCLQSSNRYCWNVTMGIRKGTLNQCRECAKTATNGNQNCQTNKGTEQIKSGHQRLCGNIPTFNIGAGKCGDRSSCCGGREKGGQGQFGQESSRPVLYDENPSVRCCCQEPLSATVDRGGGFLDVSLGFHTQHSVFVTY</sequence>
<comment type="caution">
    <text evidence="4">The sequence shown here is derived from an EMBL/GenBank/DDBJ whole genome shotgun (WGS) entry which is preliminary data.</text>
</comment>
<gene>
    <name evidence="4" type="ORF">FSP39_005713</name>
</gene>
<dbReference type="EMBL" id="VSWD01000014">
    <property type="protein sequence ID" value="KAK3082802.1"/>
    <property type="molecule type" value="Genomic_DNA"/>
</dbReference>
<keyword evidence="3" id="KW-1133">Transmembrane helix</keyword>
<dbReference type="Proteomes" id="UP001186944">
    <property type="component" value="Unassembled WGS sequence"/>
</dbReference>
<dbReference type="PANTHER" id="PTHR15615:SF108">
    <property type="entry name" value="PROTEIN CNPPD1"/>
    <property type="match status" value="1"/>
</dbReference>
<dbReference type="PANTHER" id="PTHR15615">
    <property type="match status" value="1"/>
</dbReference>
<dbReference type="GO" id="GO:0019901">
    <property type="term" value="F:protein kinase binding"/>
    <property type="evidence" value="ECO:0007669"/>
    <property type="project" value="InterPro"/>
</dbReference>